<accession>A0A086TA09</accession>
<dbReference type="PANTHER" id="PTHR43558">
    <property type="entry name" value="REDUCTASE, PUTATIVE (AFU_ORTHOLOGUE AFUA_3G10540)-RELATED"/>
    <property type="match status" value="1"/>
</dbReference>
<dbReference type="STRING" id="857340.A0A086TA09"/>
<dbReference type="OrthoDB" id="539213at2759"/>
<reference evidence="3" key="1">
    <citation type="journal article" date="2014" name="Genome Announc.">
        <title>Genome sequence and annotation of Acremonium chrysogenum, producer of the beta-lactam antibiotic cephalosporin C.</title>
        <authorList>
            <person name="Terfehr D."/>
            <person name="Dahlmann T.A."/>
            <person name="Specht T."/>
            <person name="Zadra I."/>
            <person name="Kuernsteiner H."/>
            <person name="Kueck U."/>
        </authorList>
    </citation>
    <scope>NUCLEOTIDE SEQUENCE [LARGE SCALE GENOMIC DNA]</scope>
    <source>
        <strain evidence="3">ATCC 11550 / CBS 779.69 / DSM 880 / IAM 14645 / JCM 23072 / IMI 49137</strain>
    </source>
</reference>
<dbReference type="InterPro" id="IPR053354">
    <property type="entry name" value="MGDG_epimerase"/>
</dbReference>
<name>A0A086TA09_HAPC1</name>
<organism evidence="2 3">
    <name type="scientific">Hapsidospora chrysogenum (strain ATCC 11550 / CBS 779.69 / DSM 880 / IAM 14645 / JCM 23072 / IMI 49137)</name>
    <name type="common">Acremonium chrysogenum</name>
    <dbReference type="NCBI Taxonomy" id="857340"/>
    <lineage>
        <taxon>Eukaryota</taxon>
        <taxon>Fungi</taxon>
        <taxon>Dikarya</taxon>
        <taxon>Ascomycota</taxon>
        <taxon>Pezizomycotina</taxon>
        <taxon>Sordariomycetes</taxon>
        <taxon>Hypocreomycetidae</taxon>
        <taxon>Hypocreales</taxon>
        <taxon>Bionectriaceae</taxon>
        <taxon>Hapsidospora</taxon>
    </lineage>
</organism>
<dbReference type="PANTHER" id="PTHR43558:SF6">
    <property type="entry name" value="REDUCTASE, PUTATIVE (AFU_ORTHOLOGUE AFUA_3G10540)-RELATED"/>
    <property type="match status" value="1"/>
</dbReference>
<dbReference type="EMBL" id="JPKY01000022">
    <property type="protein sequence ID" value="KFH46191.1"/>
    <property type="molecule type" value="Genomic_DNA"/>
</dbReference>
<evidence type="ECO:0000256" key="1">
    <source>
        <dbReference type="SAM" id="MobiDB-lite"/>
    </source>
</evidence>
<dbReference type="AlphaFoldDB" id="A0A086TA09"/>
<gene>
    <name evidence="2" type="ORF">ACRE_030170</name>
</gene>
<protein>
    <submittedName>
        <fullName evidence="2">Uncharacterized protein</fullName>
    </submittedName>
</protein>
<proteinExistence type="predicted"/>
<feature type="compositionally biased region" description="Low complexity" evidence="1">
    <location>
        <begin position="19"/>
        <end position="31"/>
    </location>
</feature>
<dbReference type="HOGENOM" id="CLU_036464_0_0_1"/>
<evidence type="ECO:0000313" key="3">
    <source>
        <dbReference type="Proteomes" id="UP000029964"/>
    </source>
</evidence>
<dbReference type="Proteomes" id="UP000029964">
    <property type="component" value="Unassembled WGS sequence"/>
</dbReference>
<sequence>MSFLKALCCGSSSPSRSMGPAPRRPAGQPPAEKVSDPEAAKVPTPPAGFTKQLSEHPETSARELLQPYLEYELWLRKAFASGGSGLDGLANLVPLYGSSSPKAELPIRNIDRDINDKGKYLMRLPDSHVNEDGSPAIVPSFDEYRRNFEAFTHSSLKGLDWSNVVVAGSSALLPLLPRRGDVTVPSDPAVEDPVETYYQRTAGSSDIDMFIYGLDEEAAIQKIAQLETAIRENQRLAHGVGMALRTEHAITFVSPKWPYRHVQIILRLYKSISEILTGFDVDCACVAFDGQRVYANPRSIAAIATRTNLIDLSRRSPSYENRLYKYRNHRFDAYWHELDRTRVDPGKCTRTKESPDVQGLARLIFFEEVLKKSVNPYRRRRLLKTIDENGEPTHSGYATLEIPYGERFTATRVRKFVALHSKEPCVFGTVDEVLNRGATRAKKNQGKLKGRVKFLKDDPGRQMIGSFYPLTQDDW</sequence>
<keyword evidence="3" id="KW-1185">Reference proteome</keyword>
<evidence type="ECO:0000313" key="2">
    <source>
        <dbReference type="EMBL" id="KFH46191.1"/>
    </source>
</evidence>
<comment type="caution">
    <text evidence="2">The sequence shown here is derived from an EMBL/GenBank/DDBJ whole genome shotgun (WGS) entry which is preliminary data.</text>
</comment>
<feature type="region of interest" description="Disordered" evidence="1">
    <location>
        <begin position="1"/>
        <end position="59"/>
    </location>
</feature>